<accession>A0A4V4HJ35</accession>
<dbReference type="NCBIfam" id="TIGR03618">
    <property type="entry name" value="Rv1155_F420"/>
    <property type="match status" value="1"/>
</dbReference>
<evidence type="ECO:0000313" key="3">
    <source>
        <dbReference type="EMBL" id="THV08966.1"/>
    </source>
</evidence>
<dbReference type="InterPro" id="IPR012349">
    <property type="entry name" value="Split_barrel_FMN-bd"/>
</dbReference>
<proteinExistence type="predicted"/>
<protein>
    <submittedName>
        <fullName evidence="3">PPOX class F420-dependent oxidoreductase</fullName>
    </submittedName>
</protein>
<evidence type="ECO:0000313" key="4">
    <source>
        <dbReference type="Proteomes" id="UP000307087"/>
    </source>
</evidence>
<dbReference type="GO" id="GO:0070967">
    <property type="term" value="F:coenzyme F420 binding"/>
    <property type="evidence" value="ECO:0007669"/>
    <property type="project" value="TreeGrafter"/>
</dbReference>
<dbReference type="OrthoDB" id="4551790at2"/>
<dbReference type="GO" id="GO:0005829">
    <property type="term" value="C:cytosol"/>
    <property type="evidence" value="ECO:0007669"/>
    <property type="project" value="TreeGrafter"/>
</dbReference>
<dbReference type="PANTHER" id="PTHR35176">
    <property type="entry name" value="HEME OXYGENASE HI_0854-RELATED"/>
    <property type="match status" value="1"/>
</dbReference>
<evidence type="ECO:0000259" key="2">
    <source>
        <dbReference type="Pfam" id="PF01243"/>
    </source>
</evidence>
<dbReference type="AlphaFoldDB" id="A0A4V4HJ35"/>
<dbReference type="InterPro" id="IPR052019">
    <property type="entry name" value="F420H2_bilvrd_red/Heme_oxyg"/>
</dbReference>
<dbReference type="InterPro" id="IPR019920">
    <property type="entry name" value="F420-binding_dom_put"/>
</dbReference>
<dbReference type="GO" id="GO:0016627">
    <property type="term" value="F:oxidoreductase activity, acting on the CH-CH group of donors"/>
    <property type="evidence" value="ECO:0007669"/>
    <property type="project" value="TreeGrafter"/>
</dbReference>
<gene>
    <name evidence="3" type="ORF">E9934_18260</name>
</gene>
<keyword evidence="4" id="KW-1185">Reference proteome</keyword>
<dbReference type="PANTHER" id="PTHR35176:SF1">
    <property type="entry name" value="F420H(2)-DEPENDENT BILIVERDIN REDUCTASE"/>
    <property type="match status" value="1"/>
</dbReference>
<dbReference type="Proteomes" id="UP000307087">
    <property type="component" value="Unassembled WGS sequence"/>
</dbReference>
<feature type="domain" description="Pyridoxamine 5'-phosphate oxidase N-terminal" evidence="2">
    <location>
        <begin position="13"/>
        <end position="127"/>
    </location>
</feature>
<reference evidence="3 4" key="1">
    <citation type="journal article" date="2009" name="Int. J. Syst. Evol. Microbiol.">
        <title>Nocardioides caeni sp. nov., isolated from wastewater.</title>
        <authorList>
            <person name="Yoon J.H."/>
            <person name="Kang S.J."/>
            <person name="Park S."/>
            <person name="Kim W."/>
            <person name="Oh T.K."/>
        </authorList>
    </citation>
    <scope>NUCLEOTIDE SEQUENCE [LARGE SCALE GENOMIC DNA]</scope>
    <source>
        <strain evidence="3 4">DSM 23134</strain>
    </source>
</reference>
<comment type="caution">
    <text evidence="3">The sequence shown here is derived from an EMBL/GenBank/DDBJ whole genome shotgun (WGS) entry which is preliminary data.</text>
</comment>
<dbReference type="Gene3D" id="2.30.110.10">
    <property type="entry name" value="Electron Transport, Fmn-binding Protein, Chain A"/>
    <property type="match status" value="1"/>
</dbReference>
<dbReference type="EMBL" id="STGW01000020">
    <property type="protein sequence ID" value="THV08966.1"/>
    <property type="molecule type" value="Genomic_DNA"/>
</dbReference>
<dbReference type="Pfam" id="PF01243">
    <property type="entry name" value="PNPOx_N"/>
    <property type="match status" value="1"/>
</dbReference>
<name>A0A4V4HJ35_9ACTN</name>
<dbReference type="SUPFAM" id="SSF50475">
    <property type="entry name" value="FMN-binding split barrel"/>
    <property type="match status" value="1"/>
</dbReference>
<dbReference type="InterPro" id="IPR011576">
    <property type="entry name" value="Pyridox_Oxase_N"/>
</dbReference>
<organism evidence="3 4">
    <name type="scientific">Nocardioides caeni</name>
    <dbReference type="NCBI Taxonomy" id="574700"/>
    <lineage>
        <taxon>Bacteria</taxon>
        <taxon>Bacillati</taxon>
        <taxon>Actinomycetota</taxon>
        <taxon>Actinomycetes</taxon>
        <taxon>Propionibacteriales</taxon>
        <taxon>Nocardioidaceae</taxon>
        <taxon>Nocardioides</taxon>
    </lineage>
</organism>
<evidence type="ECO:0000256" key="1">
    <source>
        <dbReference type="ARBA" id="ARBA00023002"/>
    </source>
</evidence>
<sequence length="136" mass="14912">MPSFNWTDLPAPLAEFWAEYHLCILSTLDRDGAPHAVPVGAILDPAQGCAWVITRRGSQKVANLRRDPRLTISSVDRARWSTLVGTAEVLEDEASIARACERYAARYRPPSSNPERVALRVTVERILGSAALLSAS</sequence>
<keyword evidence="1" id="KW-0560">Oxidoreductase</keyword>